<sequence>MAKKPAYRAGRDQAATAENVELLTGQRGDRLDKAVTFRELAALGLSTLRPGAGGVYVPGKNPDLFPPGQMEFPHAPVNVIANGAFHTVLVEWDPPQYRGHAHAEIWRAESDKQAEATQVGTSSANLFSDAIGKGAKFYYWVRFVNGKDDKGPFQGMQGVEAETSRDVQDILDELEGKIEESHLAQALLGPIEQVPQLQLDIAILKPKVDEIEVMRPKVNEIDLILHKVDEIEVILPKIDEIEVIRPKIAAIEGKIPGIEQELAGLDERQKVAQELLDDAQQQLGMSSIELGLVQDRLNAKLDKYKGDFDSFRDAVFVIDPENGSMTMDAVNAVREEMRASITEVHLGLDAVAGQIDSKADNVTVDSQGSRLTEAEQRINGLDASLSQTVTKGEFTDEQQRVTQIGQELNATKGELTQKAAQQEVDEHGQRLANAESKLTVHAEALSTQAQRIDGLQATVSSSSGELDARITELARVTADANGATAQRIDGLQATVSSSGEELDAKITELARVTADADGVAAQRVSGLEVRASKAEGKILALEEVIESEGGITAGRFDEIQAEIELAKDKAEGAWDVGQAAIDAALAGDERDRGNRSAFGSIRTQQQVIVDEQSAQAKRITDMNVKFEGRDANTQARISGVEVVLADTSGALAQRIDNLSASTDTALDETTATIKALEKVSSDADAALALRQDQMRVEMTEADNTLSADIASESEARVTADEAISRRVSEVEAQFSSDLEDAKARVAAEELARATKDEALAQQISTVDAAFKAADTALSASLSESSKALADADRALGERISTIDVTVGENSASITELQRVVVSNEESLSQRQDKMESEIVVGAVSQVEGALAGDERDRENRKARGVILQQQSTLANQQEAQARTVEQLTAEFDAETADLKAQITNEQLVRATADEALSQRISVVDAEFKAANADTNAVISALEQSNASANEALSLRQNQLAAALSDATAELVANITSEESARVTADEAISRRVSEVEAQFGSDLEDAKARVAAEELARATKDEALAQQISTVDAAFKAADTALSASLSESSKALADSDRALGERISTIDVTVGENSASITELQRVVVSNEESLSQRQDKMESEIVVGAVSQVEGALAGDERDRENRKARGVILQQQSTLANQQEAQARTVEQLTAEFDAENGEIRAQITNEQLTRATADEALSQRISVVDSEFKAADAATNAAVAAEVRARSDADSALAEQLSTLDAEFKGAEQALAASIDEVSRVSAEANQSLSEQLSQVKATAESAGTAAAGAQSSANQAKEDAAAAAGIANGKGKVLIQSAAPAVADRLAQNLWIDTTSGTNAPKRWSGSAWVVVTDKVAIDAAQAAAAAQASADQAAQGVARNTAAINNESKARADADSAMAQQIQQVTANYQQGDQQLQGQITAESVARADAMQALGSQINTVSAVAGSKNKTFFQATAPSTGMGTGDLWFDTDNNNRPYRYSGTAWIATDDPRIAANAAAVQLQSQAIANLQNGAQAMWTAKASAGQITAGIGLVAKSDGTSQVAISASQVFVFNPNSSTPMAPLFAIDNGQAVIAEAIIRKATIQILTSEKITADYIKAGVSMSAPAISGGSIDMGNAFLSGGAAGFGKGGPYGGWGWGWYTIIYADGSIYTNRLHAEGGYVRNMTLGNCTIDQNCTILGTLEADRIVGDVTTLIKPSGNFSIPAYKRARNIVCIRPVSGRAAVSGSGTIGFTLICRMNGVEQGRATTQASYPTGINRIPMQVSLQEAFVIPANTNASITFEIVPFGSGSNVTDQQIEGGSIWLMGLS</sequence>
<dbReference type="Proteomes" id="UP000502006">
    <property type="component" value="Chromosome"/>
</dbReference>
<protein>
    <submittedName>
        <fullName evidence="2">DUF1983 domain-containing protein</fullName>
    </submittedName>
</protein>
<feature type="domain" description="Tip attachment protein J central straight fiber" evidence="1">
    <location>
        <begin position="1485"/>
        <end position="1580"/>
    </location>
</feature>
<proteinExistence type="predicted"/>
<dbReference type="PANTHER" id="PTHR36251:SF2">
    <property type="entry name" value="GIFSY-2 PROPHAGE HOST SPECIFICITY PROTEIN J, PHAGE LAMBDA"/>
    <property type="match status" value="1"/>
</dbReference>
<dbReference type="RefSeq" id="WP_171268999.1">
    <property type="nucleotide sequence ID" value="NZ_CP038444.1"/>
</dbReference>
<dbReference type="InterPro" id="IPR015406">
    <property type="entry name" value="GpJ_CSF"/>
</dbReference>
<dbReference type="EMBL" id="CP038444">
    <property type="protein sequence ID" value="QJT31054.1"/>
    <property type="molecule type" value="Genomic_DNA"/>
</dbReference>
<evidence type="ECO:0000313" key="2">
    <source>
        <dbReference type="EMBL" id="QJT31054.1"/>
    </source>
</evidence>
<dbReference type="InterPro" id="IPR053171">
    <property type="entry name" value="Viral_Tip_Attach_Protein"/>
</dbReference>
<reference evidence="2 3" key="1">
    <citation type="submission" date="2019-03" db="EMBL/GenBank/DDBJ databases">
        <title>Novel transposon Tn6433 accelerates the dissemination of tet(E) in Aeromonas from aerobic biofilm under oxytetracycline stress.</title>
        <authorList>
            <person name="Shi Y."/>
            <person name="Tian Z."/>
            <person name="Zhang Y."/>
            <person name="Zhang H."/>
            <person name="Yang M."/>
        </authorList>
    </citation>
    <scope>NUCLEOTIDE SEQUENCE [LARGE SCALE GENOMIC DNA]</scope>
    <source>
        <strain evidence="2 3">T5-8</strain>
    </source>
</reference>
<dbReference type="PANTHER" id="PTHR36251">
    <property type="entry name" value="FELS-1 PROPHAGE HOST SPECIFICITY PROTEIN-RELATED"/>
    <property type="match status" value="1"/>
</dbReference>
<evidence type="ECO:0000313" key="3">
    <source>
        <dbReference type="Proteomes" id="UP000502006"/>
    </source>
</evidence>
<name>A0AAE7AGI4_AERME</name>
<dbReference type="Pfam" id="PF09327">
    <property type="entry name" value="Phage_Tail_Tip"/>
    <property type="match status" value="1"/>
</dbReference>
<organism evidence="2 3">
    <name type="scientific">Aeromonas media</name>
    <dbReference type="NCBI Taxonomy" id="651"/>
    <lineage>
        <taxon>Bacteria</taxon>
        <taxon>Pseudomonadati</taxon>
        <taxon>Pseudomonadota</taxon>
        <taxon>Gammaproteobacteria</taxon>
        <taxon>Aeromonadales</taxon>
        <taxon>Aeromonadaceae</taxon>
        <taxon>Aeromonas</taxon>
    </lineage>
</organism>
<evidence type="ECO:0000259" key="1">
    <source>
        <dbReference type="Pfam" id="PF09327"/>
    </source>
</evidence>
<gene>
    <name evidence="2" type="ORF">E4186_13340</name>
</gene>
<accession>A0AAE7AGI4</accession>